<organism evidence="6 7">
    <name type="scientific">Paramicrobacterium agarici</name>
    <dbReference type="NCBI Taxonomy" id="630514"/>
    <lineage>
        <taxon>Bacteria</taxon>
        <taxon>Bacillati</taxon>
        <taxon>Actinomycetota</taxon>
        <taxon>Actinomycetes</taxon>
        <taxon>Micrococcales</taxon>
        <taxon>Microbacteriaceae</taxon>
        <taxon>Paramicrobacterium</taxon>
    </lineage>
</organism>
<dbReference type="OrthoDB" id="9815825at2"/>
<protein>
    <submittedName>
        <fullName evidence="6">Putative dehydrogenase</fullName>
    </submittedName>
</protein>
<dbReference type="SUPFAM" id="SSF55347">
    <property type="entry name" value="Glyceraldehyde-3-phosphate dehydrogenase-like, C-terminal domain"/>
    <property type="match status" value="1"/>
</dbReference>
<keyword evidence="2" id="KW-0560">Oxidoreductase</keyword>
<dbReference type="SUPFAM" id="SSF51735">
    <property type="entry name" value="NAD(P)-binding Rossmann-fold domains"/>
    <property type="match status" value="1"/>
</dbReference>
<dbReference type="PANTHER" id="PTHR22604">
    <property type="entry name" value="OXIDOREDUCTASES"/>
    <property type="match status" value="1"/>
</dbReference>
<evidence type="ECO:0000259" key="4">
    <source>
        <dbReference type="Pfam" id="PF01408"/>
    </source>
</evidence>
<dbReference type="Gene3D" id="3.40.50.720">
    <property type="entry name" value="NAD(P)-binding Rossmann-like Domain"/>
    <property type="match status" value="1"/>
</dbReference>
<comment type="similarity">
    <text evidence="1">Belongs to the Gfo/Idh/MocA family.</text>
</comment>
<evidence type="ECO:0000256" key="2">
    <source>
        <dbReference type="ARBA" id="ARBA00023002"/>
    </source>
</evidence>
<name>A0A2A9DXV0_9MICO</name>
<evidence type="ECO:0000259" key="5">
    <source>
        <dbReference type="Pfam" id="PF22725"/>
    </source>
</evidence>
<dbReference type="Pfam" id="PF01408">
    <property type="entry name" value="GFO_IDH_MocA"/>
    <property type="match status" value="1"/>
</dbReference>
<evidence type="ECO:0000256" key="1">
    <source>
        <dbReference type="ARBA" id="ARBA00010928"/>
    </source>
</evidence>
<feature type="domain" description="GFO/IDH/MocA-like oxidoreductase" evidence="5">
    <location>
        <begin position="133"/>
        <end position="248"/>
    </location>
</feature>
<dbReference type="EMBL" id="PDJE01000001">
    <property type="protein sequence ID" value="PFG30749.1"/>
    <property type="molecule type" value="Genomic_DNA"/>
</dbReference>
<feature type="domain" description="Gfo/Idh/MocA-like oxidoreductase N-terminal" evidence="4">
    <location>
        <begin position="8"/>
        <end position="122"/>
    </location>
</feature>
<proteinExistence type="inferred from homology"/>
<dbReference type="Pfam" id="PF22725">
    <property type="entry name" value="GFO_IDH_MocA_C3"/>
    <property type="match status" value="1"/>
</dbReference>
<accession>A0A2A9DXV0</accession>
<dbReference type="PANTHER" id="PTHR22604:SF105">
    <property type="entry name" value="TRANS-1,2-DIHYDROBENZENE-1,2-DIOL DEHYDROGENASE"/>
    <property type="match status" value="1"/>
</dbReference>
<dbReference type="AlphaFoldDB" id="A0A2A9DXV0"/>
<dbReference type="GO" id="GO:0016491">
    <property type="term" value="F:oxidoreductase activity"/>
    <property type="evidence" value="ECO:0007669"/>
    <property type="project" value="UniProtKB-KW"/>
</dbReference>
<gene>
    <name evidence="6" type="ORF">ATJ78_1686</name>
</gene>
<dbReference type="InterPro" id="IPR055170">
    <property type="entry name" value="GFO_IDH_MocA-like_dom"/>
</dbReference>
<dbReference type="RefSeq" id="WP_098407170.1">
    <property type="nucleotide sequence ID" value="NZ_PDJE01000001.1"/>
</dbReference>
<comment type="caution">
    <text evidence="6">The sequence shown here is derived from an EMBL/GenBank/DDBJ whole genome shotgun (WGS) entry which is preliminary data.</text>
</comment>
<dbReference type="InterPro" id="IPR050984">
    <property type="entry name" value="Gfo/Idh/MocA_domain"/>
</dbReference>
<evidence type="ECO:0000313" key="6">
    <source>
        <dbReference type="EMBL" id="PFG30749.1"/>
    </source>
</evidence>
<sequence length="330" mass="35528">MTTPHALRWGILAPGGIARTFTKDLQLNGFAVTAVGSRSLERSRAFAEEFGIERAHGSYEELVADPEVDVVYVASPHSLHAAQATLALEAGKHVLVEKAFTVTEDEARALVDLAAKRGLVVLEAMWTRYLPHMRRVREIIADATLGEIVAVTADHTQNITVGPEHRMMDPHLGGGALLDLGIYPISFVVDVLGLPDRLTATAQLTDTGVDAQVSAVFSYSSGAMATTFSSLRGAGPNQASIIGTDARIDIDRVWYTATSFRTTTTAGDVLEEFTSEVNGRGMHYQALELERLVAAGDLAGSILPPRESADIMGLLDEVRRQIGVVYPSEF</sequence>
<evidence type="ECO:0000313" key="7">
    <source>
        <dbReference type="Proteomes" id="UP000221369"/>
    </source>
</evidence>
<dbReference type="InterPro" id="IPR036291">
    <property type="entry name" value="NAD(P)-bd_dom_sf"/>
</dbReference>
<keyword evidence="7" id="KW-1185">Reference proteome</keyword>
<dbReference type="Proteomes" id="UP000221369">
    <property type="component" value="Unassembled WGS sequence"/>
</dbReference>
<dbReference type="GO" id="GO:0000166">
    <property type="term" value="F:nucleotide binding"/>
    <property type="evidence" value="ECO:0007669"/>
    <property type="project" value="InterPro"/>
</dbReference>
<dbReference type="Gene3D" id="3.30.360.10">
    <property type="entry name" value="Dihydrodipicolinate Reductase, domain 2"/>
    <property type="match status" value="1"/>
</dbReference>
<evidence type="ECO:0000256" key="3">
    <source>
        <dbReference type="ARBA" id="ARBA00023027"/>
    </source>
</evidence>
<dbReference type="InterPro" id="IPR000683">
    <property type="entry name" value="Gfo/Idh/MocA-like_OxRdtase_N"/>
</dbReference>
<reference evidence="6 7" key="1">
    <citation type="submission" date="2017-10" db="EMBL/GenBank/DDBJ databases">
        <title>Sequencing the genomes of 1000 actinobacteria strains.</title>
        <authorList>
            <person name="Klenk H.-P."/>
        </authorList>
    </citation>
    <scope>NUCLEOTIDE SEQUENCE [LARGE SCALE GENOMIC DNA]</scope>
    <source>
        <strain evidence="6 7">DSM 21798</strain>
    </source>
</reference>
<keyword evidence="3" id="KW-0520">NAD</keyword>